<dbReference type="AlphaFoldDB" id="A0A2W5V4F2"/>
<protein>
    <submittedName>
        <fullName evidence="1">Uncharacterized protein</fullName>
    </submittedName>
</protein>
<sequence>MRLKRTRAPSPNRYTVELLRADAFEEVLIAFAGTPQTGLTFPRGFLRREAAYLVRVCAIEIDALEHQPWKRLPASSAAPFSNPFIAE</sequence>
<dbReference type="Proteomes" id="UP000249061">
    <property type="component" value="Unassembled WGS sequence"/>
</dbReference>
<organism evidence="1 2">
    <name type="scientific">Archangium gephyra</name>
    <dbReference type="NCBI Taxonomy" id="48"/>
    <lineage>
        <taxon>Bacteria</taxon>
        <taxon>Pseudomonadati</taxon>
        <taxon>Myxococcota</taxon>
        <taxon>Myxococcia</taxon>
        <taxon>Myxococcales</taxon>
        <taxon>Cystobacterineae</taxon>
        <taxon>Archangiaceae</taxon>
        <taxon>Archangium</taxon>
    </lineage>
</organism>
<dbReference type="EMBL" id="QFQP01000051">
    <property type="protein sequence ID" value="PZR04871.1"/>
    <property type="molecule type" value="Genomic_DNA"/>
</dbReference>
<evidence type="ECO:0000313" key="1">
    <source>
        <dbReference type="EMBL" id="PZR04871.1"/>
    </source>
</evidence>
<gene>
    <name evidence="1" type="ORF">DI536_33540</name>
</gene>
<evidence type="ECO:0000313" key="2">
    <source>
        <dbReference type="Proteomes" id="UP000249061"/>
    </source>
</evidence>
<accession>A0A2W5V4F2</accession>
<proteinExistence type="predicted"/>
<comment type="caution">
    <text evidence="1">The sequence shown here is derived from an EMBL/GenBank/DDBJ whole genome shotgun (WGS) entry which is preliminary data.</text>
</comment>
<reference evidence="1 2" key="1">
    <citation type="submission" date="2017-08" db="EMBL/GenBank/DDBJ databases">
        <title>Infants hospitalized years apart are colonized by the same room-sourced microbial strains.</title>
        <authorList>
            <person name="Brooks B."/>
            <person name="Olm M.R."/>
            <person name="Firek B.A."/>
            <person name="Baker R."/>
            <person name="Thomas B.C."/>
            <person name="Morowitz M.J."/>
            <person name="Banfield J.F."/>
        </authorList>
    </citation>
    <scope>NUCLEOTIDE SEQUENCE [LARGE SCALE GENOMIC DNA]</scope>
    <source>
        <strain evidence="1">S2_003_000_R2_14</strain>
    </source>
</reference>
<name>A0A2W5V4F2_9BACT</name>